<organism evidence="2 3">
    <name type="scientific">Candidatus Neptunichlamydia vexilliferae</name>
    <dbReference type="NCBI Taxonomy" id="1651774"/>
    <lineage>
        <taxon>Bacteria</taxon>
        <taxon>Pseudomonadati</taxon>
        <taxon>Chlamydiota</taxon>
        <taxon>Chlamydiia</taxon>
        <taxon>Parachlamydiales</taxon>
        <taxon>Simkaniaceae</taxon>
        <taxon>Candidatus Neptunichlamydia</taxon>
    </lineage>
</organism>
<protein>
    <recommendedName>
        <fullName evidence="4">Type II toxin-antitoxin system HicA family toxin</fullName>
    </recommendedName>
</protein>
<dbReference type="Proteomes" id="UP001194714">
    <property type="component" value="Unassembled WGS sequence"/>
</dbReference>
<dbReference type="Pfam" id="PF07927">
    <property type="entry name" value="HicA_toxin"/>
    <property type="match status" value="1"/>
</dbReference>
<feature type="compositionally biased region" description="Basic and acidic residues" evidence="1">
    <location>
        <begin position="55"/>
        <end position="64"/>
    </location>
</feature>
<gene>
    <name evidence="2" type="ORF">NEPTK9_000895</name>
</gene>
<reference evidence="2 3" key="1">
    <citation type="submission" date="2020-01" db="EMBL/GenBank/DDBJ databases">
        <title>Draft genome sequence of Cand. Neptunochlamydia vexilliferae K9.</title>
        <authorList>
            <person name="Schulz F."/>
            <person name="Koestlbacher S."/>
            <person name="Wascher F."/>
            <person name="Pizzetti I."/>
            <person name="Horn M."/>
        </authorList>
    </citation>
    <scope>NUCLEOTIDE SEQUENCE [LARGE SCALE GENOMIC DNA]</scope>
    <source>
        <strain evidence="2 3">K9</strain>
    </source>
</reference>
<accession>A0ABS0AZ29</accession>
<dbReference type="InterPro" id="IPR012933">
    <property type="entry name" value="HicA_mRNA_interferase"/>
</dbReference>
<evidence type="ECO:0000256" key="1">
    <source>
        <dbReference type="SAM" id="MobiDB-lite"/>
    </source>
</evidence>
<evidence type="ECO:0000313" key="2">
    <source>
        <dbReference type="EMBL" id="MBF5059383.1"/>
    </source>
</evidence>
<comment type="caution">
    <text evidence="2">The sequence shown here is derived from an EMBL/GenBank/DDBJ whole genome shotgun (WGS) entry which is preliminary data.</text>
</comment>
<name>A0ABS0AZ29_9BACT</name>
<evidence type="ECO:0008006" key="4">
    <source>
        <dbReference type="Google" id="ProtNLM"/>
    </source>
</evidence>
<dbReference type="EMBL" id="JAAEJV010000020">
    <property type="protein sequence ID" value="MBF5059383.1"/>
    <property type="molecule type" value="Genomic_DNA"/>
</dbReference>
<proteinExistence type="predicted"/>
<feature type="region of interest" description="Disordered" evidence="1">
    <location>
        <begin position="55"/>
        <end position="75"/>
    </location>
</feature>
<sequence length="75" mass="8468">MLQLALKAVFTSPPPSSVKWKDIESLLVHLGARIEEGHGSRLRIILNREEAVFHRPHPRKETDKGALGSALEIYR</sequence>
<keyword evidence="3" id="KW-1185">Reference proteome</keyword>
<evidence type="ECO:0000313" key="3">
    <source>
        <dbReference type="Proteomes" id="UP001194714"/>
    </source>
</evidence>